<dbReference type="PANTHER" id="PTHR43031:SF6">
    <property type="entry name" value="THIOSULFATE SULFURTRANSFERASE GLPE"/>
    <property type="match status" value="1"/>
</dbReference>
<dbReference type="HAMAP" id="MF_01009">
    <property type="entry name" value="Thiosulf_sulfurtr"/>
    <property type="match status" value="1"/>
</dbReference>
<gene>
    <name evidence="4" type="primary">glpE</name>
    <name evidence="4" type="ORF">G3M78_03715</name>
</gene>
<dbReference type="GO" id="GO:0004792">
    <property type="term" value="F:thiosulfate-cyanide sulfurtransferase activity"/>
    <property type="evidence" value="ECO:0007669"/>
    <property type="project" value="UniProtKB-EC"/>
</dbReference>
<dbReference type="PANTHER" id="PTHR43031">
    <property type="entry name" value="FAD-DEPENDENT OXIDOREDUCTASE"/>
    <property type="match status" value="1"/>
</dbReference>
<feature type="domain" description="Rhodanese" evidence="3">
    <location>
        <begin position="17"/>
        <end position="105"/>
    </location>
</feature>
<keyword evidence="1" id="KW-0963">Cytoplasm</keyword>
<dbReference type="EMBL" id="CP048620">
    <property type="protein sequence ID" value="QPJ64547.1"/>
    <property type="molecule type" value="Genomic_DNA"/>
</dbReference>
<dbReference type="Pfam" id="PF00581">
    <property type="entry name" value="Rhodanese"/>
    <property type="match status" value="1"/>
</dbReference>
<name>A0A7T0C118_9BACT</name>
<dbReference type="EC" id="2.8.1.1" evidence="4"/>
<sequence>MPELKQIDVNKAKELMDAGPVNVVDIRDPGSYQAGHIPSAVNLSDANVADYIEKTDKDKPLIVCCYHGNSSQGASMYLSEQGFKESYSLMGGFEVWQSAFPEEQESGYDD</sequence>
<dbReference type="InterPro" id="IPR036873">
    <property type="entry name" value="Rhodanese-like_dom_sf"/>
</dbReference>
<dbReference type="GO" id="GO:0005737">
    <property type="term" value="C:cytoplasm"/>
    <property type="evidence" value="ECO:0007669"/>
    <property type="project" value="InterPro"/>
</dbReference>
<reference evidence="5" key="1">
    <citation type="submission" date="2020-02" db="EMBL/GenBank/DDBJ databases">
        <title>Genomic and physiological characterization of two novel Nitrospinaceae genera.</title>
        <authorList>
            <person name="Mueller A.J."/>
            <person name="Jung M.-Y."/>
            <person name="Strachan C.R."/>
            <person name="Herbold C.W."/>
            <person name="Kirkegaard R.H."/>
            <person name="Daims H."/>
        </authorList>
    </citation>
    <scope>NUCLEOTIDE SEQUENCE [LARGE SCALE GENOMIC DNA]</scope>
</reference>
<proteinExistence type="inferred from homology"/>
<evidence type="ECO:0000313" key="5">
    <source>
        <dbReference type="Proteomes" id="UP000594464"/>
    </source>
</evidence>
<evidence type="ECO:0000313" key="4">
    <source>
        <dbReference type="EMBL" id="QPJ64547.1"/>
    </source>
</evidence>
<dbReference type="InterPro" id="IPR050229">
    <property type="entry name" value="GlpE_sulfurtransferase"/>
</dbReference>
<keyword evidence="2 4" id="KW-0808">Transferase</keyword>
<dbReference type="InterPro" id="IPR023695">
    <property type="entry name" value="Thiosulf_sulfurTrfase"/>
</dbReference>
<dbReference type="NCBIfam" id="NF001195">
    <property type="entry name" value="PRK00162.1"/>
    <property type="match status" value="1"/>
</dbReference>
<evidence type="ECO:0000256" key="1">
    <source>
        <dbReference type="ARBA" id="ARBA00022490"/>
    </source>
</evidence>
<dbReference type="SMART" id="SM00450">
    <property type="entry name" value="RHOD"/>
    <property type="match status" value="1"/>
</dbReference>
<evidence type="ECO:0000259" key="3">
    <source>
        <dbReference type="PROSITE" id="PS50206"/>
    </source>
</evidence>
<dbReference type="InterPro" id="IPR001763">
    <property type="entry name" value="Rhodanese-like_dom"/>
</dbReference>
<evidence type="ECO:0000256" key="2">
    <source>
        <dbReference type="ARBA" id="ARBA00022679"/>
    </source>
</evidence>
<dbReference type="Gene3D" id="3.40.250.10">
    <property type="entry name" value="Rhodanese-like domain"/>
    <property type="match status" value="1"/>
</dbReference>
<dbReference type="Proteomes" id="UP000594464">
    <property type="component" value="Chromosome"/>
</dbReference>
<organism evidence="4 5">
    <name type="scientific">Candidatus Nitrohelix vancouverensis</name>
    <dbReference type="NCBI Taxonomy" id="2705534"/>
    <lineage>
        <taxon>Bacteria</taxon>
        <taxon>Pseudomonadati</taxon>
        <taxon>Nitrospinota/Tectimicrobiota group</taxon>
        <taxon>Nitrospinota</taxon>
        <taxon>Nitrospinia</taxon>
        <taxon>Nitrospinales</taxon>
        <taxon>Nitrospinaceae</taxon>
        <taxon>Candidatus Nitrohelix</taxon>
    </lineage>
</organism>
<protein>
    <submittedName>
        <fullName evidence="4">Thiosulfate sulfurtransferase GlpE</fullName>
        <ecNumber evidence="4">2.8.1.1</ecNumber>
    </submittedName>
</protein>
<dbReference type="CDD" id="cd01444">
    <property type="entry name" value="GlpE_ST"/>
    <property type="match status" value="1"/>
</dbReference>
<dbReference type="AlphaFoldDB" id="A0A7T0C118"/>
<dbReference type="SUPFAM" id="SSF52821">
    <property type="entry name" value="Rhodanese/Cell cycle control phosphatase"/>
    <property type="match status" value="1"/>
</dbReference>
<dbReference type="KEGG" id="nva:G3M78_03715"/>
<accession>A0A7T0C118</accession>
<dbReference type="PROSITE" id="PS50206">
    <property type="entry name" value="RHODANESE_3"/>
    <property type="match status" value="1"/>
</dbReference>